<dbReference type="Pfam" id="PF00664">
    <property type="entry name" value="ABC_membrane"/>
    <property type="match status" value="1"/>
</dbReference>
<feature type="transmembrane region" description="Helical" evidence="5">
    <location>
        <begin position="277"/>
        <end position="297"/>
    </location>
</feature>
<dbReference type="InterPro" id="IPR011527">
    <property type="entry name" value="ABC1_TM_dom"/>
</dbReference>
<evidence type="ECO:0000256" key="2">
    <source>
        <dbReference type="ARBA" id="ARBA00022692"/>
    </source>
</evidence>
<dbReference type="GO" id="GO:0090374">
    <property type="term" value="P:oligopeptide export from mitochondrion"/>
    <property type="evidence" value="ECO:0007669"/>
    <property type="project" value="TreeGrafter"/>
</dbReference>
<dbReference type="SUPFAM" id="SSF90123">
    <property type="entry name" value="ABC transporter transmembrane region"/>
    <property type="match status" value="1"/>
</dbReference>
<dbReference type="OrthoDB" id="1726023at2759"/>
<dbReference type="InterPro" id="IPR036640">
    <property type="entry name" value="ABC1_TM_sf"/>
</dbReference>
<dbReference type="Proteomes" id="UP000237105">
    <property type="component" value="Unassembled WGS sequence"/>
</dbReference>
<proteinExistence type="predicted"/>
<dbReference type="GO" id="GO:0015421">
    <property type="term" value="F:ABC-type oligopeptide transporter activity"/>
    <property type="evidence" value="ECO:0007669"/>
    <property type="project" value="TreeGrafter"/>
</dbReference>
<keyword evidence="4 5" id="KW-0472">Membrane</keyword>
<sequence>MRFCDWLNETYLINIRKSVIMSNFSFVILGNREEVHVNVRSPHLTPFGKPINDELKSLKAGSLFYFIGYVFSFDRKTGISSEMRGVPLLDGGGGRRRNDASVKWVLSLAKPDAGKLIIATIALLIASTLSILIVRITSISTALRAWLFSSASERVVARLRKNLFSHLINQEIAFYDIARTGELLSRLSEETQIIKNAATTNLSEALRNLSHCIYWSWLHVCNIMEISTKVTRYLVTLRKLMILLSLALNKLRSKCGINTVSYRSSDISMTTGALTSFILYSLTVGSAVCGLSGLYAVTMKAAGASGRVFQLLDRVSSLPKSGNKCPLG</sequence>
<reference evidence="8" key="1">
    <citation type="submission" date="2016-06" db="EMBL/GenBank/DDBJ databases">
        <title>Parallel loss of symbiosis genes in relatives of nitrogen-fixing non-legume Parasponia.</title>
        <authorList>
            <person name="Van Velzen R."/>
            <person name="Holmer R."/>
            <person name="Bu F."/>
            <person name="Rutten L."/>
            <person name="Van Zeijl A."/>
            <person name="Liu W."/>
            <person name="Santuari L."/>
            <person name="Cao Q."/>
            <person name="Sharma T."/>
            <person name="Shen D."/>
            <person name="Roswanjaya Y."/>
            <person name="Wardhani T."/>
            <person name="Kalhor M.S."/>
            <person name="Jansen J."/>
            <person name="Van den Hoogen J."/>
            <person name="Gungor B."/>
            <person name="Hartog M."/>
            <person name="Hontelez J."/>
            <person name="Verver J."/>
            <person name="Yang W.-C."/>
            <person name="Schijlen E."/>
            <person name="Repin R."/>
            <person name="Schilthuizen M."/>
            <person name="Schranz E."/>
            <person name="Heidstra R."/>
            <person name="Miyata K."/>
            <person name="Fedorova E."/>
            <person name="Kohlen W."/>
            <person name="Bisseling T."/>
            <person name="Smit S."/>
            <person name="Geurts R."/>
        </authorList>
    </citation>
    <scope>NUCLEOTIDE SEQUENCE [LARGE SCALE GENOMIC DNA]</scope>
    <source>
        <strain evidence="8">cv. WU1-14</strain>
    </source>
</reference>
<evidence type="ECO:0000313" key="7">
    <source>
        <dbReference type="EMBL" id="PON50165.1"/>
    </source>
</evidence>
<name>A0A2P5BMY6_PARAD</name>
<feature type="transmembrane region" description="Helical" evidence="5">
    <location>
        <begin position="116"/>
        <end position="137"/>
    </location>
</feature>
<dbReference type="InterPro" id="IPR039421">
    <property type="entry name" value="Type_1_exporter"/>
</dbReference>
<comment type="subcellular location">
    <subcellularLocation>
        <location evidence="1">Membrane</location>
        <topology evidence="1">Multi-pass membrane protein</topology>
    </subcellularLocation>
</comment>
<evidence type="ECO:0000313" key="8">
    <source>
        <dbReference type="Proteomes" id="UP000237105"/>
    </source>
</evidence>
<evidence type="ECO:0000256" key="3">
    <source>
        <dbReference type="ARBA" id="ARBA00022989"/>
    </source>
</evidence>
<dbReference type="PANTHER" id="PTHR43394:SF1">
    <property type="entry name" value="ATP-BINDING CASSETTE SUB-FAMILY B MEMBER 10, MITOCHONDRIAL"/>
    <property type="match status" value="1"/>
</dbReference>
<organism evidence="7 8">
    <name type="scientific">Parasponia andersonii</name>
    <name type="common">Sponia andersonii</name>
    <dbReference type="NCBI Taxonomy" id="3476"/>
    <lineage>
        <taxon>Eukaryota</taxon>
        <taxon>Viridiplantae</taxon>
        <taxon>Streptophyta</taxon>
        <taxon>Embryophyta</taxon>
        <taxon>Tracheophyta</taxon>
        <taxon>Spermatophyta</taxon>
        <taxon>Magnoliopsida</taxon>
        <taxon>eudicotyledons</taxon>
        <taxon>Gunneridae</taxon>
        <taxon>Pentapetalae</taxon>
        <taxon>rosids</taxon>
        <taxon>fabids</taxon>
        <taxon>Rosales</taxon>
        <taxon>Cannabaceae</taxon>
        <taxon>Parasponia</taxon>
    </lineage>
</organism>
<accession>A0A2P5BMY6</accession>
<dbReference type="GO" id="GO:0005743">
    <property type="term" value="C:mitochondrial inner membrane"/>
    <property type="evidence" value="ECO:0007669"/>
    <property type="project" value="TreeGrafter"/>
</dbReference>
<gene>
    <name evidence="7" type="ORF">PanWU01x14_224780</name>
</gene>
<dbReference type="PANTHER" id="PTHR43394">
    <property type="entry name" value="ATP-DEPENDENT PERMEASE MDL1, MITOCHONDRIAL"/>
    <property type="match status" value="1"/>
</dbReference>
<dbReference type="Gene3D" id="1.20.1560.10">
    <property type="entry name" value="ABC transporter type 1, transmembrane domain"/>
    <property type="match status" value="2"/>
</dbReference>
<dbReference type="GO" id="GO:0005524">
    <property type="term" value="F:ATP binding"/>
    <property type="evidence" value="ECO:0007669"/>
    <property type="project" value="InterPro"/>
</dbReference>
<keyword evidence="3 5" id="KW-1133">Transmembrane helix</keyword>
<keyword evidence="8" id="KW-1185">Reference proteome</keyword>
<feature type="domain" description="ABC transmembrane type-1" evidence="6">
    <location>
        <begin position="136"/>
        <end position="209"/>
    </location>
</feature>
<comment type="caution">
    <text evidence="7">The sequence shown here is derived from an EMBL/GenBank/DDBJ whole genome shotgun (WGS) entry which is preliminary data.</text>
</comment>
<evidence type="ECO:0000259" key="6">
    <source>
        <dbReference type="PROSITE" id="PS50929"/>
    </source>
</evidence>
<dbReference type="PROSITE" id="PS50929">
    <property type="entry name" value="ABC_TM1F"/>
    <property type="match status" value="1"/>
</dbReference>
<keyword evidence="2 5" id="KW-0812">Transmembrane</keyword>
<evidence type="ECO:0000256" key="1">
    <source>
        <dbReference type="ARBA" id="ARBA00004141"/>
    </source>
</evidence>
<dbReference type="STRING" id="3476.A0A2P5BMY6"/>
<protein>
    <submittedName>
        <fullName evidence="7">ABC transporter type 1, transmembrane domain containing protein</fullName>
    </submittedName>
</protein>
<evidence type="ECO:0000256" key="5">
    <source>
        <dbReference type="SAM" id="Phobius"/>
    </source>
</evidence>
<evidence type="ECO:0000256" key="4">
    <source>
        <dbReference type="ARBA" id="ARBA00023136"/>
    </source>
</evidence>
<dbReference type="AlphaFoldDB" id="A0A2P5BMY6"/>
<dbReference type="EMBL" id="JXTB01000249">
    <property type="protein sequence ID" value="PON50165.1"/>
    <property type="molecule type" value="Genomic_DNA"/>
</dbReference>